<comment type="caution">
    <text evidence="11">The sequence shown here is derived from an EMBL/GenBank/DDBJ whole genome shotgun (WGS) entry which is preliminary data.</text>
</comment>
<dbReference type="PANTHER" id="PTHR13589">
    <property type="entry name" value="CREB-REGULATED TRANSCRIPTION COACTIVATOR"/>
    <property type="match status" value="1"/>
</dbReference>
<dbReference type="InterPro" id="IPR024783">
    <property type="entry name" value="TORC_N"/>
</dbReference>
<keyword evidence="6" id="KW-0805">Transcription regulation</keyword>
<keyword evidence="12" id="KW-1185">Reference proteome</keyword>
<evidence type="ECO:0000256" key="2">
    <source>
        <dbReference type="ARBA" id="ARBA00004496"/>
    </source>
</evidence>
<evidence type="ECO:0000256" key="1">
    <source>
        <dbReference type="ARBA" id="ARBA00004123"/>
    </source>
</evidence>
<dbReference type="GO" id="GO:0045944">
    <property type="term" value="P:positive regulation of transcription by RNA polymerase II"/>
    <property type="evidence" value="ECO:0007669"/>
    <property type="project" value="TreeGrafter"/>
</dbReference>
<keyword evidence="5" id="KW-0597">Phosphoprotein</keyword>
<evidence type="ECO:0000256" key="6">
    <source>
        <dbReference type="ARBA" id="ARBA00023015"/>
    </source>
</evidence>
<dbReference type="PANTHER" id="PTHR13589:SF15">
    <property type="entry name" value="CREB-REGULATED TRANSCRIPTION COACTIVATOR, ISOFORM B"/>
    <property type="match status" value="1"/>
</dbReference>
<dbReference type="GO" id="GO:0051289">
    <property type="term" value="P:protein homotetramerization"/>
    <property type="evidence" value="ECO:0007669"/>
    <property type="project" value="InterPro"/>
</dbReference>
<comment type="similarity">
    <text evidence="3">Belongs to the TORC family.</text>
</comment>
<dbReference type="EMBL" id="REGN01004631">
    <property type="protein sequence ID" value="RNA16776.1"/>
    <property type="molecule type" value="Genomic_DNA"/>
</dbReference>
<proteinExistence type="inferred from homology"/>
<dbReference type="GO" id="GO:0005634">
    <property type="term" value="C:nucleus"/>
    <property type="evidence" value="ECO:0007669"/>
    <property type="project" value="UniProtKB-SubCell"/>
</dbReference>
<reference evidence="11 12" key="1">
    <citation type="journal article" date="2018" name="Sci. Rep.">
        <title>Genomic signatures of local adaptation to the degree of environmental predictability in rotifers.</title>
        <authorList>
            <person name="Franch-Gras L."/>
            <person name="Hahn C."/>
            <person name="Garcia-Roger E.M."/>
            <person name="Carmona M.J."/>
            <person name="Serra M."/>
            <person name="Gomez A."/>
        </authorList>
    </citation>
    <scope>NUCLEOTIDE SEQUENCE [LARGE SCALE GENOMIC DNA]</scope>
    <source>
        <strain evidence="11">HYR1</strain>
    </source>
</reference>
<name>A0A3M7QZN7_BRAPC</name>
<keyword evidence="9" id="KW-0539">Nucleus</keyword>
<organism evidence="11 12">
    <name type="scientific">Brachionus plicatilis</name>
    <name type="common">Marine rotifer</name>
    <name type="synonym">Brachionus muelleri</name>
    <dbReference type="NCBI Taxonomy" id="10195"/>
    <lineage>
        <taxon>Eukaryota</taxon>
        <taxon>Metazoa</taxon>
        <taxon>Spiralia</taxon>
        <taxon>Gnathifera</taxon>
        <taxon>Rotifera</taxon>
        <taxon>Eurotatoria</taxon>
        <taxon>Monogononta</taxon>
        <taxon>Pseudotrocha</taxon>
        <taxon>Ploima</taxon>
        <taxon>Brachionidae</taxon>
        <taxon>Brachionus</taxon>
    </lineage>
</organism>
<dbReference type="GO" id="GO:0005737">
    <property type="term" value="C:cytoplasm"/>
    <property type="evidence" value="ECO:0007669"/>
    <property type="project" value="UniProtKB-SubCell"/>
</dbReference>
<feature type="domain" description="Transducer of regulated CREB activity N-terminal" evidence="10">
    <location>
        <begin position="7"/>
        <end position="51"/>
    </location>
</feature>
<dbReference type="OrthoDB" id="8947034at2759"/>
<sequence length="224" mass="25799">MIMAGGPRKFSEKIALLNQKEAEVNAAFNSIMGEIAQVRTNNSGSQLDMNQLDEINPKKKDKFENFVFFNVPRLEPKLNLESMNFNEHISVTYDNQQNNNFGNQYQAPKVKKREENKKDNLQPMQNSFLQLPNQTDPFRRALSDSSINQTVTSAPNSHSFHSNNLQSNYVQNYQQQNQPNNYQNYPSANFHLSFSDYDTQQSASNMAHVSTSNVPQQKFFKNFN</sequence>
<dbReference type="InterPro" id="IPR024786">
    <property type="entry name" value="TORC"/>
</dbReference>
<keyword evidence="7" id="KW-0010">Activator</keyword>
<comment type="subcellular location">
    <subcellularLocation>
        <location evidence="2">Cytoplasm</location>
    </subcellularLocation>
    <subcellularLocation>
        <location evidence="1">Nucleus</location>
    </subcellularLocation>
</comment>
<evidence type="ECO:0000256" key="8">
    <source>
        <dbReference type="ARBA" id="ARBA00023163"/>
    </source>
</evidence>
<evidence type="ECO:0000256" key="5">
    <source>
        <dbReference type="ARBA" id="ARBA00022553"/>
    </source>
</evidence>
<dbReference type="Pfam" id="PF12884">
    <property type="entry name" value="TORC_N"/>
    <property type="match status" value="1"/>
</dbReference>
<evidence type="ECO:0000313" key="12">
    <source>
        <dbReference type="Proteomes" id="UP000276133"/>
    </source>
</evidence>
<gene>
    <name evidence="11" type="ORF">BpHYR1_003047</name>
</gene>
<dbReference type="Proteomes" id="UP000276133">
    <property type="component" value="Unassembled WGS sequence"/>
</dbReference>
<evidence type="ECO:0000256" key="9">
    <source>
        <dbReference type="ARBA" id="ARBA00023242"/>
    </source>
</evidence>
<evidence type="ECO:0000256" key="7">
    <source>
        <dbReference type="ARBA" id="ARBA00023159"/>
    </source>
</evidence>
<evidence type="ECO:0000256" key="3">
    <source>
        <dbReference type="ARBA" id="ARBA00007167"/>
    </source>
</evidence>
<evidence type="ECO:0000256" key="4">
    <source>
        <dbReference type="ARBA" id="ARBA00022490"/>
    </source>
</evidence>
<protein>
    <recommendedName>
        <fullName evidence="10">Transducer of regulated CREB activity N-terminal domain-containing protein</fullName>
    </recommendedName>
</protein>
<dbReference type="AlphaFoldDB" id="A0A3M7QZN7"/>
<accession>A0A3M7QZN7</accession>
<keyword evidence="8" id="KW-0804">Transcription</keyword>
<evidence type="ECO:0000259" key="10">
    <source>
        <dbReference type="Pfam" id="PF12884"/>
    </source>
</evidence>
<evidence type="ECO:0000313" key="11">
    <source>
        <dbReference type="EMBL" id="RNA16776.1"/>
    </source>
</evidence>
<dbReference type="GO" id="GO:0008140">
    <property type="term" value="F:cAMP response element binding protein binding"/>
    <property type="evidence" value="ECO:0007669"/>
    <property type="project" value="InterPro"/>
</dbReference>
<keyword evidence="4" id="KW-0963">Cytoplasm</keyword>